<evidence type="ECO:0000313" key="2">
    <source>
        <dbReference type="Proteomes" id="UP000253919"/>
    </source>
</evidence>
<reference evidence="1 2" key="1">
    <citation type="submission" date="2018-04" db="EMBL/GenBank/DDBJ databases">
        <title>Adhaeribacter sp. HMF7616 genome sequencing and assembly.</title>
        <authorList>
            <person name="Kang H."/>
            <person name="Kang J."/>
            <person name="Cha I."/>
            <person name="Kim H."/>
            <person name="Joh K."/>
        </authorList>
    </citation>
    <scope>NUCLEOTIDE SEQUENCE [LARGE SCALE GENOMIC DNA]</scope>
    <source>
        <strain evidence="1 2">HMF7616</strain>
    </source>
</reference>
<sequence length="178" mass="20141">MKYEFIHHRIDDWNFEEKALINQTIHLALQVKPANTLEVLAKHIYDITQVKYILISKAHTEDLSELSSLLFMANGTVLDNAVYSTIGAPCQNALSHSICYYPLGIQQEFPEALILQHLGVHSYMGMALKDLNQKNIGIITLLDEKPIKNPGLVEHLLTIVSPLLEEKIMRLNGNKDLL</sequence>
<organism evidence="1 2">
    <name type="scientific">Adhaeribacter pallidiroseus</name>
    <dbReference type="NCBI Taxonomy" id="2072847"/>
    <lineage>
        <taxon>Bacteria</taxon>
        <taxon>Pseudomonadati</taxon>
        <taxon>Bacteroidota</taxon>
        <taxon>Cytophagia</taxon>
        <taxon>Cytophagales</taxon>
        <taxon>Hymenobacteraceae</taxon>
        <taxon>Adhaeribacter</taxon>
    </lineage>
</organism>
<dbReference type="EMBL" id="QASA01000001">
    <property type="protein sequence ID" value="RDC62455.1"/>
    <property type="molecule type" value="Genomic_DNA"/>
</dbReference>
<evidence type="ECO:0008006" key="3">
    <source>
        <dbReference type="Google" id="ProtNLM"/>
    </source>
</evidence>
<name>A0A369QFX7_9BACT</name>
<evidence type="ECO:0000313" key="1">
    <source>
        <dbReference type="EMBL" id="RDC62455.1"/>
    </source>
</evidence>
<dbReference type="Proteomes" id="UP000253919">
    <property type="component" value="Unassembled WGS sequence"/>
</dbReference>
<keyword evidence="2" id="KW-1185">Reference proteome</keyword>
<gene>
    <name evidence="1" type="ORF">AHMF7616_01049</name>
</gene>
<protein>
    <recommendedName>
        <fullName evidence="3">GAF domain-containing protein</fullName>
    </recommendedName>
</protein>
<dbReference type="OrthoDB" id="9787514at2"/>
<proteinExistence type="predicted"/>
<accession>A0A369QFX7</accession>
<comment type="caution">
    <text evidence="1">The sequence shown here is derived from an EMBL/GenBank/DDBJ whole genome shotgun (WGS) entry which is preliminary data.</text>
</comment>
<dbReference type="AlphaFoldDB" id="A0A369QFX7"/>
<dbReference type="RefSeq" id="WP_115371898.1">
    <property type="nucleotide sequence ID" value="NZ_QASA01000001.1"/>
</dbReference>